<dbReference type="OMA" id="DESFMPN"/>
<dbReference type="PANTHER" id="PTHR33967:SF1">
    <property type="entry name" value="RAGULATOR COMPLEX PROTEIN LAMTOR4"/>
    <property type="match status" value="1"/>
</dbReference>
<dbReference type="GeneID" id="110983597"/>
<dbReference type="GO" id="GO:0071986">
    <property type="term" value="C:Ragulator complex"/>
    <property type="evidence" value="ECO:0007669"/>
    <property type="project" value="InterPro"/>
</dbReference>
<name>A0A8B7YZ64_ACAPL</name>
<reference evidence="6" key="1">
    <citation type="submission" date="2025-08" db="UniProtKB">
        <authorList>
            <consortium name="RefSeq"/>
        </authorList>
    </citation>
    <scope>IDENTIFICATION</scope>
</reference>
<dbReference type="GO" id="GO:0005085">
    <property type="term" value="F:guanyl-nucleotide exchange factor activity"/>
    <property type="evidence" value="ECO:0007669"/>
    <property type="project" value="TreeGrafter"/>
</dbReference>
<gene>
    <name evidence="6" type="primary">LOC110983597</name>
</gene>
<dbReference type="RefSeq" id="XP_022098644.1">
    <property type="nucleotide sequence ID" value="XM_022242952.1"/>
</dbReference>
<evidence type="ECO:0000256" key="1">
    <source>
        <dbReference type="ARBA" id="ARBA00004371"/>
    </source>
</evidence>
<dbReference type="GO" id="GO:0032008">
    <property type="term" value="P:positive regulation of TOR signaling"/>
    <property type="evidence" value="ECO:0007669"/>
    <property type="project" value="InterPro"/>
</dbReference>
<evidence type="ECO:0000256" key="4">
    <source>
        <dbReference type="ARBA" id="ARBA00032690"/>
    </source>
</evidence>
<dbReference type="KEGG" id="aplc:110983597"/>
<dbReference type="OrthoDB" id="275011at2759"/>
<keyword evidence="5" id="KW-1185">Reference proteome</keyword>
<protein>
    <recommendedName>
        <fullName evidence="4">Late endosomal/lysosomal adaptor and MAPK and MTOR activator 4</fullName>
    </recommendedName>
</protein>
<evidence type="ECO:0000313" key="6">
    <source>
        <dbReference type="RefSeq" id="XP_022098644.1"/>
    </source>
</evidence>
<dbReference type="GO" id="GO:0071230">
    <property type="term" value="P:cellular response to amino acid stimulus"/>
    <property type="evidence" value="ECO:0007669"/>
    <property type="project" value="InterPro"/>
</dbReference>
<sequence>MSGPGPHNLDRVPDQDGYLIINGDGAVMASSGDLENDERLAGILMNMVRLASRIKINPDKPETFKRLSVIFDDFMYVVTISSSKVYVSKRRHNPREAVMA</sequence>
<comment type="subcellular location">
    <subcellularLocation>
        <location evidence="1">Lysosome</location>
    </subcellularLocation>
</comment>
<dbReference type="InterPro" id="IPR034601">
    <property type="entry name" value="LAMTOR4"/>
</dbReference>
<dbReference type="PANTHER" id="PTHR33967">
    <property type="entry name" value="RAGULATOR COMPLEX PROTEIN LAMTOR4"/>
    <property type="match status" value="1"/>
</dbReference>
<evidence type="ECO:0000313" key="5">
    <source>
        <dbReference type="Proteomes" id="UP000694845"/>
    </source>
</evidence>
<organism evidence="5 6">
    <name type="scientific">Acanthaster planci</name>
    <name type="common">Crown-of-thorns starfish</name>
    <dbReference type="NCBI Taxonomy" id="133434"/>
    <lineage>
        <taxon>Eukaryota</taxon>
        <taxon>Metazoa</taxon>
        <taxon>Echinodermata</taxon>
        <taxon>Eleutherozoa</taxon>
        <taxon>Asterozoa</taxon>
        <taxon>Asteroidea</taxon>
        <taxon>Valvatacea</taxon>
        <taxon>Valvatida</taxon>
        <taxon>Acanthasteridae</taxon>
        <taxon>Acanthaster</taxon>
    </lineage>
</organism>
<comment type="similarity">
    <text evidence="2">Belongs to the LAMTOR4 family.</text>
</comment>
<proteinExistence type="inferred from homology"/>
<dbReference type="CTD" id="389541"/>
<dbReference type="AlphaFoldDB" id="A0A8B7YZ64"/>
<accession>A0A8B7YZ64</accession>
<dbReference type="GO" id="GO:0005764">
    <property type="term" value="C:lysosome"/>
    <property type="evidence" value="ECO:0007669"/>
    <property type="project" value="UniProtKB-SubCell"/>
</dbReference>
<dbReference type="SUPFAM" id="SSF103196">
    <property type="entry name" value="Roadblock/LC7 domain"/>
    <property type="match status" value="1"/>
</dbReference>
<dbReference type="Proteomes" id="UP000694845">
    <property type="component" value="Unplaced"/>
</dbReference>
<evidence type="ECO:0000256" key="3">
    <source>
        <dbReference type="ARBA" id="ARBA00023228"/>
    </source>
</evidence>
<evidence type="ECO:0000256" key="2">
    <source>
        <dbReference type="ARBA" id="ARBA00010627"/>
    </source>
</evidence>
<keyword evidence="3" id="KW-0458">Lysosome</keyword>